<evidence type="ECO:0000313" key="3">
    <source>
        <dbReference type="Proteomes" id="UP000271339"/>
    </source>
</evidence>
<dbReference type="AlphaFoldDB" id="A0A3L9Z061"/>
<feature type="transmembrane region" description="Helical" evidence="1">
    <location>
        <begin position="39"/>
        <end position="57"/>
    </location>
</feature>
<comment type="caution">
    <text evidence="2">The sequence shown here is derived from an EMBL/GenBank/DDBJ whole genome shotgun (WGS) entry which is preliminary data.</text>
</comment>
<keyword evidence="1" id="KW-0472">Membrane</keyword>
<accession>A0A3L9Z061</accession>
<evidence type="ECO:0000313" key="2">
    <source>
        <dbReference type="EMBL" id="RMA66351.1"/>
    </source>
</evidence>
<feature type="transmembrane region" description="Helical" evidence="1">
    <location>
        <begin position="12"/>
        <end position="33"/>
    </location>
</feature>
<dbReference type="EMBL" id="REFC01000011">
    <property type="protein sequence ID" value="RMA66351.1"/>
    <property type="molecule type" value="Genomic_DNA"/>
</dbReference>
<dbReference type="RefSeq" id="WP_121906349.1">
    <property type="nucleotide sequence ID" value="NZ_REFC01000011.1"/>
</dbReference>
<feature type="transmembrane region" description="Helical" evidence="1">
    <location>
        <begin position="69"/>
        <end position="89"/>
    </location>
</feature>
<gene>
    <name evidence="2" type="ORF">BXY75_0773</name>
</gene>
<sequence>MNQKRMTNSDGCLWTFITIVITVIGFGVIKSIIDLPDTFLLIFVIIFSLILTSLFLGKPPLRMLFRHGIVLFIVFFGIKLLGGYLLNLITNFEIDRPEFSSEETVTHDIILEANDTIAVFTSNRNWTDNYGNRFNGPLTVRQADYFSLKDQLKNYIPPPSGNFWGNLYQHLDTTDGPALDLVMKTFSDINSAKQLNKMEFAEMVVSCIQDIPYSFVFQEECLPADYYESSIRDILEKCPDCCVGNVLFGIQNPVSFIQSLKGDCDTRTALIYSILNHFNYDVAILNSDFYKHSIIGINLPSTGKSKLFRGKKYVVWETTAKYYQAGVLPSNFNNLTHWNIVLTSK</sequence>
<evidence type="ECO:0008006" key="4">
    <source>
        <dbReference type="Google" id="ProtNLM"/>
    </source>
</evidence>
<protein>
    <recommendedName>
        <fullName evidence="4">Transglutaminase superfamily protein</fullName>
    </recommendedName>
</protein>
<proteinExistence type="predicted"/>
<reference evidence="2 3" key="1">
    <citation type="submission" date="2018-10" db="EMBL/GenBank/DDBJ databases">
        <title>Genomic Encyclopedia of Archaeal and Bacterial Type Strains, Phase II (KMG-II): from individual species to whole genera.</title>
        <authorList>
            <person name="Goeker M."/>
        </authorList>
    </citation>
    <scope>NUCLEOTIDE SEQUENCE [LARGE SCALE GENOMIC DNA]</scope>
    <source>
        <strain evidence="2 3">DSM 23424</strain>
    </source>
</reference>
<keyword evidence="1" id="KW-1133">Transmembrane helix</keyword>
<dbReference type="Proteomes" id="UP000271339">
    <property type="component" value="Unassembled WGS sequence"/>
</dbReference>
<keyword evidence="3" id="KW-1185">Reference proteome</keyword>
<evidence type="ECO:0000256" key="1">
    <source>
        <dbReference type="SAM" id="Phobius"/>
    </source>
</evidence>
<keyword evidence="1" id="KW-0812">Transmembrane</keyword>
<name>A0A3L9Z061_9FLAO</name>
<organism evidence="2 3">
    <name type="scientific">Ulvibacter antarcticus</name>
    <dbReference type="NCBI Taxonomy" id="442714"/>
    <lineage>
        <taxon>Bacteria</taxon>
        <taxon>Pseudomonadati</taxon>
        <taxon>Bacteroidota</taxon>
        <taxon>Flavobacteriia</taxon>
        <taxon>Flavobacteriales</taxon>
        <taxon>Flavobacteriaceae</taxon>
        <taxon>Ulvibacter</taxon>
    </lineage>
</organism>